<proteinExistence type="predicted"/>
<organism evidence="1 2">
    <name type="scientific">Listeria rocourtiae</name>
    <dbReference type="NCBI Taxonomy" id="647910"/>
    <lineage>
        <taxon>Bacteria</taxon>
        <taxon>Bacillati</taxon>
        <taxon>Bacillota</taxon>
        <taxon>Bacilli</taxon>
        <taxon>Bacillales</taxon>
        <taxon>Listeriaceae</taxon>
        <taxon>Listeria</taxon>
    </lineage>
</organism>
<dbReference type="AlphaFoldDB" id="A0A4R6ZPT2"/>
<name>A0A4R6ZPT2_9LIST</name>
<evidence type="ECO:0000313" key="1">
    <source>
        <dbReference type="EMBL" id="TDR54455.1"/>
    </source>
</evidence>
<accession>A0A4R6ZPT2</accession>
<dbReference type="Proteomes" id="UP000295558">
    <property type="component" value="Unassembled WGS sequence"/>
</dbReference>
<protein>
    <submittedName>
        <fullName evidence="1">Uncharacterized protein</fullName>
    </submittedName>
</protein>
<dbReference type="EMBL" id="SNZK01000002">
    <property type="protein sequence ID" value="TDR54455.1"/>
    <property type="molecule type" value="Genomic_DNA"/>
</dbReference>
<comment type="caution">
    <text evidence="1">The sequence shown here is derived from an EMBL/GenBank/DDBJ whole genome shotgun (WGS) entry which is preliminary data.</text>
</comment>
<evidence type="ECO:0000313" key="2">
    <source>
        <dbReference type="Proteomes" id="UP000295558"/>
    </source>
</evidence>
<keyword evidence="2" id="KW-1185">Reference proteome</keyword>
<sequence length="129" mass="14702">MIDAKIKTINTKENNDDMLYPVVSSAKTITSAAIPIPLKNAFHKWLTLFYSISLSFIADIQGECLIIWKKTKKDDIHALLATLKVKIITNCWFAGQAHENNHDNTAYKWNKAQQNQPTTFVRVMQATNH</sequence>
<reference evidence="1 2" key="1">
    <citation type="submission" date="2019-03" db="EMBL/GenBank/DDBJ databases">
        <title>Genomic Encyclopedia of Type Strains, Phase III (KMG-III): the genomes of soil and plant-associated and newly described type strains.</title>
        <authorList>
            <person name="Whitman W."/>
        </authorList>
    </citation>
    <scope>NUCLEOTIDE SEQUENCE [LARGE SCALE GENOMIC DNA]</scope>
    <source>
        <strain evidence="1 2">CECT 7972</strain>
    </source>
</reference>
<gene>
    <name evidence="1" type="ORF">DFP96_10239</name>
</gene>